<protein>
    <submittedName>
        <fullName evidence="2">Uncharacterized protein</fullName>
    </submittedName>
</protein>
<organism evidence="2 3">
    <name type="scientific">Paenibacillus stellifer</name>
    <dbReference type="NCBI Taxonomy" id="169760"/>
    <lineage>
        <taxon>Bacteria</taxon>
        <taxon>Bacillati</taxon>
        <taxon>Bacillota</taxon>
        <taxon>Bacilli</taxon>
        <taxon>Bacillales</taxon>
        <taxon>Paenibacillaceae</taxon>
        <taxon>Paenibacillus</taxon>
    </lineage>
</organism>
<evidence type="ECO:0000313" key="2">
    <source>
        <dbReference type="EMBL" id="AIQ64425.1"/>
    </source>
</evidence>
<dbReference type="Proteomes" id="UP000029507">
    <property type="component" value="Chromosome"/>
</dbReference>
<accession>A0A089LWE0</accession>
<gene>
    <name evidence="2" type="ORF">PSTEL_16305</name>
</gene>
<name>A0A089LWE0_9BACL</name>
<dbReference type="KEGG" id="pste:PSTEL_16305"/>
<proteinExistence type="predicted"/>
<reference evidence="2 3" key="1">
    <citation type="submission" date="2014-08" db="EMBL/GenBank/DDBJ databases">
        <title>Comparative genomics of the Paenibacillus odorifer group.</title>
        <authorList>
            <person name="den Bakker H.C."/>
            <person name="Tsai Y.-C."/>
            <person name="Martin N."/>
            <person name="Korlach J."/>
            <person name="Wiedmann M."/>
        </authorList>
    </citation>
    <scope>NUCLEOTIDE SEQUENCE [LARGE SCALE GENOMIC DNA]</scope>
    <source>
        <strain evidence="2 3">DSM 14472</strain>
    </source>
</reference>
<dbReference type="RefSeq" id="WP_038696692.1">
    <property type="nucleotide sequence ID" value="NZ_CP009286.1"/>
</dbReference>
<evidence type="ECO:0000313" key="3">
    <source>
        <dbReference type="Proteomes" id="UP000029507"/>
    </source>
</evidence>
<dbReference type="OrthoDB" id="2476294at2"/>
<dbReference type="STRING" id="169760.PSTEL_16305"/>
<sequence>MSFRPVELQIAVPRTTELGRDQQNLYNRSTHEQQGLADQTVKHSQEMGQRSPEVDETPESAIRDDGNRGRGGRHNQHEKTKEEAKDKEAEHPYKGHSIDLKL</sequence>
<dbReference type="AlphaFoldDB" id="A0A089LWE0"/>
<feature type="region of interest" description="Disordered" evidence="1">
    <location>
        <begin position="14"/>
        <end position="102"/>
    </location>
</feature>
<feature type="compositionally biased region" description="Polar residues" evidence="1">
    <location>
        <begin position="21"/>
        <end position="37"/>
    </location>
</feature>
<dbReference type="HOGENOM" id="CLU_169649_0_0_9"/>
<dbReference type="EMBL" id="CP009286">
    <property type="protein sequence ID" value="AIQ64425.1"/>
    <property type="molecule type" value="Genomic_DNA"/>
</dbReference>
<keyword evidence="3" id="KW-1185">Reference proteome</keyword>
<evidence type="ECO:0000256" key="1">
    <source>
        <dbReference type="SAM" id="MobiDB-lite"/>
    </source>
</evidence>
<feature type="compositionally biased region" description="Basic and acidic residues" evidence="1">
    <location>
        <begin position="75"/>
        <end position="102"/>
    </location>
</feature>